<evidence type="ECO:0000313" key="3">
    <source>
        <dbReference type="Proteomes" id="UP000186309"/>
    </source>
</evidence>
<feature type="compositionally biased region" description="Basic and acidic residues" evidence="1">
    <location>
        <begin position="431"/>
        <end position="440"/>
    </location>
</feature>
<organism evidence="2 3">
    <name type="scientific">Paludisphaera borealis</name>
    <dbReference type="NCBI Taxonomy" id="1387353"/>
    <lineage>
        <taxon>Bacteria</taxon>
        <taxon>Pseudomonadati</taxon>
        <taxon>Planctomycetota</taxon>
        <taxon>Planctomycetia</taxon>
        <taxon>Isosphaerales</taxon>
        <taxon>Isosphaeraceae</taxon>
        <taxon>Paludisphaera</taxon>
    </lineage>
</organism>
<proteinExistence type="predicted"/>
<dbReference type="EMBL" id="CP019082">
    <property type="protein sequence ID" value="APW63170.1"/>
    <property type="molecule type" value="Genomic_DNA"/>
</dbReference>
<dbReference type="RefSeq" id="WP_076349559.1">
    <property type="nucleotide sequence ID" value="NZ_CP019082.1"/>
</dbReference>
<evidence type="ECO:0000313" key="2">
    <source>
        <dbReference type="EMBL" id="APW63170.1"/>
    </source>
</evidence>
<evidence type="ECO:0000256" key="1">
    <source>
        <dbReference type="SAM" id="MobiDB-lite"/>
    </source>
</evidence>
<feature type="region of interest" description="Disordered" evidence="1">
    <location>
        <begin position="318"/>
        <end position="440"/>
    </location>
</feature>
<dbReference type="OrthoDB" id="268821at2"/>
<accession>A0A1U7CW41</accession>
<sequence length="510" mass="53453">MGNTLGCLALVLAAAGPAAPPKAKPEITYQFQMVEVRGLSWRDPGQSMLRSVAHHGAVSVWTAPGDFLDSLPKEARGAITTNSKIHGPAQVPTHLTTRKEQAFVTRVSWKGEGKAPKQITENIREGIAATVIGRKIDQGVLVQLVIDDTDIRSVHTIDVPSPKKVAKVDSPLSATSVEVSASMDPDDSTCTFNEVDVASLPESEACDKSCPMTPAEHKAARSSETSQSGWAPTKAEAVAARAKTDAKAVRAGFKASTTGSQIQLPEIGRASAAGEWLIPEDGVLVIGFGPHTVADADGKAVVREHVAVITAEAEEGTQIQVDALAPPPPIAESSEPAPAPATTTAPRTAAAIPSLPSRTLPQGLNVDGTPSVLPPLPDEAKADEKADDSKSDEPLASPQSKRKVTPSAESPTPLPRLPVPAEAPVPAPTEPKAKKVDHKAAKTSFSFPQLSQFRASSLFPLPLPGAQFLLPLKAFGLKLPFNQKLEFELIGRIVPDPDAATEDQVVAVGN</sequence>
<dbReference type="AlphaFoldDB" id="A0A1U7CW41"/>
<feature type="compositionally biased region" description="Pro residues" evidence="1">
    <location>
        <begin position="412"/>
        <end position="429"/>
    </location>
</feature>
<dbReference type="Proteomes" id="UP000186309">
    <property type="component" value="Chromosome"/>
</dbReference>
<protein>
    <submittedName>
        <fullName evidence="2">Uncharacterized protein</fullName>
    </submittedName>
</protein>
<dbReference type="KEGG" id="pbor:BSF38_04733"/>
<feature type="compositionally biased region" description="Low complexity" evidence="1">
    <location>
        <begin position="331"/>
        <end position="353"/>
    </location>
</feature>
<gene>
    <name evidence="2" type="ORF">BSF38_04733</name>
</gene>
<reference evidence="3" key="1">
    <citation type="submission" date="2016-12" db="EMBL/GenBank/DDBJ databases">
        <title>Comparative genomics of four Isosphaeraceae planctomycetes: a common pool of plasmids and glycoside hydrolase genes.</title>
        <authorList>
            <person name="Ivanova A."/>
        </authorList>
    </citation>
    <scope>NUCLEOTIDE SEQUENCE [LARGE SCALE GENOMIC DNA]</scope>
    <source>
        <strain evidence="3">PX4</strain>
    </source>
</reference>
<name>A0A1U7CW41_9BACT</name>
<feature type="region of interest" description="Disordered" evidence="1">
    <location>
        <begin position="217"/>
        <end position="236"/>
    </location>
</feature>
<feature type="compositionally biased region" description="Basic and acidic residues" evidence="1">
    <location>
        <begin position="378"/>
        <end position="393"/>
    </location>
</feature>
<keyword evidence="3" id="KW-1185">Reference proteome</keyword>